<accession>A0A6M8U911</accession>
<evidence type="ECO:0000313" key="2">
    <source>
        <dbReference type="Proteomes" id="UP000505325"/>
    </source>
</evidence>
<name>A0A6M8U911_9GAMM</name>
<dbReference type="PANTHER" id="PTHR32432:SF3">
    <property type="entry name" value="ETHANOLAMINE UTILIZATION PROTEIN EUTJ"/>
    <property type="match status" value="1"/>
</dbReference>
<organism evidence="1 2">
    <name type="scientific">Paramixta manurensis</name>
    <dbReference type="NCBI Taxonomy" id="2740817"/>
    <lineage>
        <taxon>Bacteria</taxon>
        <taxon>Pseudomonadati</taxon>
        <taxon>Pseudomonadota</taxon>
        <taxon>Gammaproteobacteria</taxon>
        <taxon>Enterobacterales</taxon>
        <taxon>Erwiniaceae</taxon>
        <taxon>Paramixta</taxon>
    </lineage>
</organism>
<dbReference type="AlphaFoldDB" id="A0A6M8U911"/>
<dbReference type="KEGG" id="pmak:PMPD1_0321"/>
<dbReference type="PANTHER" id="PTHR32432">
    <property type="entry name" value="CELL DIVISION PROTEIN FTSA-RELATED"/>
    <property type="match status" value="1"/>
</dbReference>
<keyword evidence="2" id="KW-1185">Reference proteome</keyword>
<dbReference type="InterPro" id="IPR050696">
    <property type="entry name" value="FtsA/MreB"/>
</dbReference>
<evidence type="ECO:0000313" key="1">
    <source>
        <dbReference type="EMBL" id="QKJ85301.1"/>
    </source>
</evidence>
<dbReference type="RefSeq" id="WP_173632414.1">
    <property type="nucleotide sequence ID" value="NZ_CP054212.1"/>
</dbReference>
<dbReference type="InterPro" id="IPR005883">
    <property type="entry name" value="PilM"/>
</dbReference>
<dbReference type="Gene3D" id="3.30.1490.300">
    <property type="match status" value="1"/>
</dbReference>
<dbReference type="Pfam" id="PF11104">
    <property type="entry name" value="PilM_2"/>
    <property type="match status" value="1"/>
</dbReference>
<sequence length="272" mass="30292">MAFQTWQIGLDIQNGQLCALGIQRRRNGWQLRHWWQHALPDDTLTNGILQRAPELIALLSQWRAQLPRYFSLRVGFPPQGVLQRQFRLPAASLREPECSRYVSAAARRLFPIAPEMLALDYRATSGDEINITATRKETLSQWLACLSAAGLCADIFELTPAALWSLAQVLELPPNAVLVHQLSDHWLWCGKNPTTQPPGWCSTANASDISALRASYLDKHSLIYFSADRPGLPAGVDALRPLEALQLMQPPLPVYSGVFSLAMGLAFRPEDA</sequence>
<protein>
    <submittedName>
        <fullName evidence="1">Pilus assembly protein HofM</fullName>
    </submittedName>
</protein>
<reference evidence="1 2" key="1">
    <citation type="submission" date="2020-06" db="EMBL/GenBank/DDBJ databases">
        <title>Genome sequence of Paramixta manurensis strain PD-1.</title>
        <authorList>
            <person name="Lee C.W."/>
            <person name="Kim J."/>
        </authorList>
    </citation>
    <scope>NUCLEOTIDE SEQUENCE [LARGE SCALE GENOMIC DNA]</scope>
    <source>
        <strain evidence="1 2">PD-1</strain>
    </source>
</reference>
<dbReference type="SUPFAM" id="SSF53067">
    <property type="entry name" value="Actin-like ATPase domain"/>
    <property type="match status" value="1"/>
</dbReference>
<gene>
    <name evidence="1" type="ORF">PMPD1_0321</name>
</gene>
<proteinExistence type="predicted"/>
<dbReference type="InterPro" id="IPR043129">
    <property type="entry name" value="ATPase_NBD"/>
</dbReference>
<dbReference type="Gene3D" id="3.30.420.40">
    <property type="match status" value="1"/>
</dbReference>
<dbReference type="Proteomes" id="UP000505325">
    <property type="component" value="Chromosome"/>
</dbReference>
<dbReference type="EMBL" id="CP054212">
    <property type="protein sequence ID" value="QKJ85301.1"/>
    <property type="molecule type" value="Genomic_DNA"/>
</dbReference>